<dbReference type="PANTHER" id="PTHR43353">
    <property type="entry name" value="SUCCINATE-SEMIALDEHYDE DEHYDROGENASE, MITOCHONDRIAL"/>
    <property type="match status" value="1"/>
</dbReference>
<dbReference type="Gene3D" id="3.40.605.10">
    <property type="entry name" value="Aldehyde Dehydrogenase, Chain A, domain 1"/>
    <property type="match status" value="1"/>
</dbReference>
<organism evidence="6 7">
    <name type="scientific">Georgenia deserti</name>
    <dbReference type="NCBI Taxonomy" id="2093781"/>
    <lineage>
        <taxon>Bacteria</taxon>
        <taxon>Bacillati</taxon>
        <taxon>Actinomycetota</taxon>
        <taxon>Actinomycetes</taxon>
        <taxon>Micrococcales</taxon>
        <taxon>Bogoriellaceae</taxon>
        <taxon>Georgenia</taxon>
    </lineage>
</organism>
<sequence>MSLATTAGHAHWADDGAPTQAGGRLWPALDGLPAATAVGAAEASAESSAEPLPVDDPATGKVVGWCMPTDDAGIQAAVARAAEVFPGWAARSPQERAAAIVAGAEAIESRAGELTEMVVAEVGKPAFEAAGDVRGGAHLLRAFAAIAEEAAALHDLTGQDGTGGADEVLVHRSPLGPVAVITPWNTPVYLTMNCVAPALVAGCTAVVKPAEAAPLGVTAALRLLAAQLPDGVLQVVQGTGPDIGTALTSHPAVRGVTFVGGVVAGRQVLSSAAETIKKVSLELGGNDPALVLADADLGEDTLREMIAGCYAVSGQVCFNIKRIYVHRSRHEEFVEKFTALVDQLVLGPGAADGVHLGPLTTPGGYANARRLLEALAGDDVHLHEGGRVHPDADLDRGRYIRPTVVTGIARDHELVLSEQFAPIIPIIPVEDDDDAIAEANRTEYGLCSSVWSADPDHARQVARHIEAGNTFVGAHRVGASPPLVPFGGVKQSGLGRNHLMHAIAECTEEHAIIRYDRPSEQIRGIDPWRSVRLPAE</sequence>
<evidence type="ECO:0000256" key="4">
    <source>
        <dbReference type="SAM" id="MobiDB-lite"/>
    </source>
</evidence>
<dbReference type="Pfam" id="PF00171">
    <property type="entry name" value="Aldedh"/>
    <property type="match status" value="1"/>
</dbReference>
<dbReference type="InterPro" id="IPR016162">
    <property type="entry name" value="Ald_DH_N"/>
</dbReference>
<dbReference type="PROSITE" id="PS00687">
    <property type="entry name" value="ALDEHYDE_DEHYDR_GLU"/>
    <property type="match status" value="1"/>
</dbReference>
<name>A0ABW4L7K3_9MICO</name>
<dbReference type="EMBL" id="JBHUEE010000005">
    <property type="protein sequence ID" value="MFD1718452.1"/>
    <property type="molecule type" value="Genomic_DNA"/>
</dbReference>
<comment type="caution">
    <text evidence="6">The sequence shown here is derived from an EMBL/GenBank/DDBJ whole genome shotgun (WGS) entry which is preliminary data.</text>
</comment>
<gene>
    <name evidence="6" type="ORF">ACFSE6_11435</name>
</gene>
<accession>A0ABW4L7K3</accession>
<proteinExistence type="inferred from homology"/>
<reference evidence="7" key="1">
    <citation type="journal article" date="2019" name="Int. J. Syst. Evol. Microbiol.">
        <title>The Global Catalogue of Microorganisms (GCM) 10K type strain sequencing project: providing services to taxonomists for standard genome sequencing and annotation.</title>
        <authorList>
            <consortium name="The Broad Institute Genomics Platform"/>
            <consortium name="The Broad Institute Genome Sequencing Center for Infectious Disease"/>
            <person name="Wu L."/>
            <person name="Ma J."/>
        </authorList>
    </citation>
    <scope>NUCLEOTIDE SEQUENCE [LARGE SCALE GENOMIC DNA]</scope>
    <source>
        <strain evidence="7">JCM 17130</strain>
    </source>
</reference>
<evidence type="ECO:0000313" key="6">
    <source>
        <dbReference type="EMBL" id="MFD1718452.1"/>
    </source>
</evidence>
<dbReference type="RefSeq" id="WP_388006765.1">
    <property type="nucleotide sequence ID" value="NZ_JBHUEE010000005.1"/>
</dbReference>
<feature type="active site" evidence="2">
    <location>
        <position position="282"/>
    </location>
</feature>
<dbReference type="InterPro" id="IPR015590">
    <property type="entry name" value="Aldehyde_DH_dom"/>
</dbReference>
<dbReference type="Proteomes" id="UP001597277">
    <property type="component" value="Unassembled WGS sequence"/>
</dbReference>
<keyword evidence="7" id="KW-1185">Reference proteome</keyword>
<dbReference type="InterPro" id="IPR050740">
    <property type="entry name" value="Aldehyde_DH_Superfamily"/>
</dbReference>
<feature type="domain" description="Aldehyde dehydrogenase" evidence="5">
    <location>
        <begin position="47"/>
        <end position="509"/>
    </location>
</feature>
<evidence type="ECO:0000259" key="5">
    <source>
        <dbReference type="Pfam" id="PF00171"/>
    </source>
</evidence>
<dbReference type="Gene3D" id="3.40.309.10">
    <property type="entry name" value="Aldehyde Dehydrogenase, Chain A, domain 2"/>
    <property type="match status" value="1"/>
</dbReference>
<evidence type="ECO:0000313" key="7">
    <source>
        <dbReference type="Proteomes" id="UP001597277"/>
    </source>
</evidence>
<dbReference type="PANTHER" id="PTHR43353:SF5">
    <property type="entry name" value="SUCCINATE-SEMIALDEHYDE DEHYDROGENASE, MITOCHONDRIAL"/>
    <property type="match status" value="1"/>
</dbReference>
<protein>
    <submittedName>
        <fullName evidence="6">Aldehyde dehydrogenase family protein</fullName>
    </submittedName>
</protein>
<dbReference type="InterPro" id="IPR016163">
    <property type="entry name" value="Ald_DH_C"/>
</dbReference>
<evidence type="ECO:0000256" key="1">
    <source>
        <dbReference type="ARBA" id="ARBA00023002"/>
    </source>
</evidence>
<dbReference type="InterPro" id="IPR016161">
    <property type="entry name" value="Ald_DH/histidinol_DH"/>
</dbReference>
<keyword evidence="1 3" id="KW-0560">Oxidoreductase</keyword>
<comment type="similarity">
    <text evidence="3">Belongs to the aldehyde dehydrogenase family.</text>
</comment>
<feature type="region of interest" description="Disordered" evidence="4">
    <location>
        <begin position="1"/>
        <end position="25"/>
    </location>
</feature>
<evidence type="ECO:0000256" key="3">
    <source>
        <dbReference type="RuleBase" id="RU003345"/>
    </source>
</evidence>
<dbReference type="InterPro" id="IPR029510">
    <property type="entry name" value="Ald_DH_CS_GLU"/>
</dbReference>
<evidence type="ECO:0000256" key="2">
    <source>
        <dbReference type="PROSITE-ProRule" id="PRU10007"/>
    </source>
</evidence>
<dbReference type="SUPFAM" id="SSF53720">
    <property type="entry name" value="ALDH-like"/>
    <property type="match status" value="1"/>
</dbReference>